<dbReference type="EMBL" id="QMIG01000002">
    <property type="protein sequence ID" value="RAW18035.1"/>
    <property type="molecule type" value="Genomic_DNA"/>
</dbReference>
<proteinExistence type="predicted"/>
<feature type="domain" description="STAS" evidence="1">
    <location>
        <begin position="16"/>
        <end position="98"/>
    </location>
</feature>
<name>A0A329R0B2_9ACTN</name>
<evidence type="ECO:0000259" key="1">
    <source>
        <dbReference type="PROSITE" id="PS50801"/>
    </source>
</evidence>
<dbReference type="PROSITE" id="PS50801">
    <property type="entry name" value="STAS"/>
    <property type="match status" value="1"/>
</dbReference>
<accession>A0A329R0B2</accession>
<reference evidence="2 3" key="1">
    <citation type="submission" date="2018-06" db="EMBL/GenBank/DDBJ databases">
        <title>Phytoactinopolyspora halophila sp. nov., a novel halophilic actinomycete isolated from a saline soil in China.</title>
        <authorList>
            <person name="Tang S.-K."/>
        </authorList>
    </citation>
    <scope>NUCLEOTIDE SEQUENCE [LARGE SCALE GENOMIC DNA]</scope>
    <source>
        <strain evidence="2 3">YIM 96934</strain>
    </source>
</reference>
<dbReference type="Gene3D" id="3.30.750.24">
    <property type="entry name" value="STAS domain"/>
    <property type="match status" value="1"/>
</dbReference>
<protein>
    <recommendedName>
        <fullName evidence="1">STAS domain-containing protein</fullName>
    </recommendedName>
</protein>
<dbReference type="Pfam" id="PF01740">
    <property type="entry name" value="STAS"/>
    <property type="match status" value="1"/>
</dbReference>
<dbReference type="RefSeq" id="WP_112256991.1">
    <property type="nucleotide sequence ID" value="NZ_QMIG01000002.1"/>
</dbReference>
<keyword evidence="3" id="KW-1185">Reference proteome</keyword>
<evidence type="ECO:0000313" key="2">
    <source>
        <dbReference type="EMBL" id="RAW18035.1"/>
    </source>
</evidence>
<evidence type="ECO:0000313" key="3">
    <source>
        <dbReference type="Proteomes" id="UP000250462"/>
    </source>
</evidence>
<sequence length="111" mass="12005">MNAVDVVDRGGQEITIYLSGRIDETLSEELDEAIDEVAGLERIHGLGQAIVDMHLVTELDNAGLAFLEKLTERGHTAGFDVSFSTMTGAAHRAVEAAGWRFMEASPPLPPR</sequence>
<gene>
    <name evidence="2" type="ORF">DPM12_04180</name>
</gene>
<dbReference type="InterPro" id="IPR002645">
    <property type="entry name" value="STAS_dom"/>
</dbReference>
<organism evidence="2 3">
    <name type="scientific">Phytoactinopolyspora halophila</name>
    <dbReference type="NCBI Taxonomy" id="1981511"/>
    <lineage>
        <taxon>Bacteria</taxon>
        <taxon>Bacillati</taxon>
        <taxon>Actinomycetota</taxon>
        <taxon>Actinomycetes</taxon>
        <taxon>Jiangellales</taxon>
        <taxon>Jiangellaceae</taxon>
        <taxon>Phytoactinopolyspora</taxon>
    </lineage>
</organism>
<comment type="caution">
    <text evidence="2">The sequence shown here is derived from an EMBL/GenBank/DDBJ whole genome shotgun (WGS) entry which is preliminary data.</text>
</comment>
<dbReference type="SUPFAM" id="SSF52091">
    <property type="entry name" value="SpoIIaa-like"/>
    <property type="match status" value="1"/>
</dbReference>
<dbReference type="OrthoDB" id="3828587at2"/>
<dbReference type="InterPro" id="IPR036513">
    <property type="entry name" value="STAS_dom_sf"/>
</dbReference>
<dbReference type="Proteomes" id="UP000250462">
    <property type="component" value="Unassembled WGS sequence"/>
</dbReference>
<dbReference type="AlphaFoldDB" id="A0A329R0B2"/>